<proteinExistence type="predicted"/>
<dbReference type="RefSeq" id="WP_232594065.1">
    <property type="nucleotide sequence ID" value="NZ_BSPD01000102.1"/>
</dbReference>
<keyword evidence="1" id="KW-0812">Transmembrane</keyword>
<keyword evidence="1" id="KW-0472">Membrane</keyword>
<dbReference type="AlphaFoldDB" id="A0AA37WP79"/>
<evidence type="ECO:0008006" key="4">
    <source>
        <dbReference type="Google" id="ProtNLM"/>
    </source>
</evidence>
<organism evidence="2 3">
    <name type="scientific">Marinibactrum halimedae</name>
    <dbReference type="NCBI Taxonomy" id="1444977"/>
    <lineage>
        <taxon>Bacteria</taxon>
        <taxon>Pseudomonadati</taxon>
        <taxon>Pseudomonadota</taxon>
        <taxon>Gammaproteobacteria</taxon>
        <taxon>Cellvibrionales</taxon>
        <taxon>Cellvibrionaceae</taxon>
        <taxon>Marinibactrum</taxon>
    </lineage>
</organism>
<evidence type="ECO:0000313" key="2">
    <source>
        <dbReference type="EMBL" id="GLS28128.1"/>
    </source>
</evidence>
<evidence type="ECO:0000256" key="1">
    <source>
        <dbReference type="SAM" id="Phobius"/>
    </source>
</evidence>
<name>A0AA37WP79_9GAMM</name>
<reference evidence="2 3" key="1">
    <citation type="journal article" date="2014" name="Int. J. Syst. Evol. Microbiol.">
        <title>Complete genome sequence of Corynebacterium casei LMG S-19264T (=DSM 44701T), isolated from a smear-ripened cheese.</title>
        <authorList>
            <consortium name="US DOE Joint Genome Institute (JGI-PGF)"/>
            <person name="Walter F."/>
            <person name="Albersmeier A."/>
            <person name="Kalinowski J."/>
            <person name="Ruckert C."/>
        </authorList>
    </citation>
    <scope>NUCLEOTIDE SEQUENCE [LARGE SCALE GENOMIC DNA]</scope>
    <source>
        <strain evidence="2 3">NBRC 110095</strain>
    </source>
</reference>
<sequence>MFYEATGAVFIAIGAVIGFFAAKLLLKGDWILGWIKGTFALALITCAAIVALVAMDLFSYQQVIAEKSVATLEFRRVNNQEYDVVLMTTEGEEKRFRLLGDQWQLDARVIKWPNAMAAMGVKPAYRLERIGGRYYSLEKERNAERTVHGIYEQPYRIDLWEWLRKLNMSDVGIDATYGSAAYLPMADGALYEVTLGHSGLIARPFNDAADRAVSLWE</sequence>
<feature type="transmembrane region" description="Helical" evidence="1">
    <location>
        <begin position="38"/>
        <end position="60"/>
    </location>
</feature>
<evidence type="ECO:0000313" key="3">
    <source>
        <dbReference type="Proteomes" id="UP001156870"/>
    </source>
</evidence>
<dbReference type="Proteomes" id="UP001156870">
    <property type="component" value="Unassembled WGS sequence"/>
</dbReference>
<keyword evidence="3" id="KW-1185">Reference proteome</keyword>
<dbReference type="EMBL" id="BSPD01000102">
    <property type="protein sequence ID" value="GLS28128.1"/>
    <property type="molecule type" value="Genomic_DNA"/>
</dbReference>
<protein>
    <recommendedName>
        <fullName evidence="4">Cation/multidrug efflux pump</fullName>
    </recommendedName>
</protein>
<accession>A0AA37WP79</accession>
<feature type="transmembrane region" description="Helical" evidence="1">
    <location>
        <begin position="6"/>
        <end position="26"/>
    </location>
</feature>
<keyword evidence="1" id="KW-1133">Transmembrane helix</keyword>
<comment type="caution">
    <text evidence="2">The sequence shown here is derived from an EMBL/GenBank/DDBJ whole genome shotgun (WGS) entry which is preliminary data.</text>
</comment>
<gene>
    <name evidence="2" type="ORF">GCM10007877_38470</name>
</gene>